<proteinExistence type="predicted"/>
<dbReference type="GO" id="GO:0016903">
    <property type="term" value="F:oxidoreductase activity, acting on the aldehyde or oxo group of donors"/>
    <property type="evidence" value="ECO:0007669"/>
    <property type="project" value="InterPro"/>
</dbReference>
<protein>
    <submittedName>
        <fullName evidence="3">Indolepyruvate oxidoreductase subunit beta</fullName>
    </submittedName>
</protein>
<accession>A0A7S7NVR9</accession>
<feature type="domain" description="Pyruvate/ketoisovalerate oxidoreductase catalytic" evidence="2">
    <location>
        <begin position="14"/>
        <end position="96"/>
    </location>
</feature>
<evidence type="ECO:0000313" key="4">
    <source>
        <dbReference type="Proteomes" id="UP000593892"/>
    </source>
</evidence>
<evidence type="ECO:0000259" key="2">
    <source>
        <dbReference type="Pfam" id="PF01558"/>
    </source>
</evidence>
<evidence type="ECO:0000256" key="1">
    <source>
        <dbReference type="ARBA" id="ARBA00023002"/>
    </source>
</evidence>
<dbReference type="Pfam" id="PF01558">
    <property type="entry name" value="POR"/>
    <property type="match status" value="1"/>
</dbReference>
<dbReference type="SUPFAM" id="SSF53323">
    <property type="entry name" value="Pyruvate-ferredoxin oxidoreductase, PFOR, domain III"/>
    <property type="match status" value="1"/>
</dbReference>
<gene>
    <name evidence="3" type="ORF">IRI77_11955</name>
</gene>
<dbReference type="InterPro" id="IPR019752">
    <property type="entry name" value="Pyrv/ketoisovalerate_OxRed_cat"/>
</dbReference>
<dbReference type="InterPro" id="IPR052198">
    <property type="entry name" value="IorB_Oxidoreductase"/>
</dbReference>
<dbReference type="Proteomes" id="UP000593892">
    <property type="component" value="Chromosome"/>
</dbReference>
<keyword evidence="1" id="KW-0560">Oxidoreductase</keyword>
<keyword evidence="4" id="KW-1185">Reference proteome</keyword>
<organism evidence="3 4">
    <name type="scientific">Paludibaculum fermentans</name>
    <dbReference type="NCBI Taxonomy" id="1473598"/>
    <lineage>
        <taxon>Bacteria</taxon>
        <taxon>Pseudomonadati</taxon>
        <taxon>Acidobacteriota</taxon>
        <taxon>Terriglobia</taxon>
        <taxon>Bryobacterales</taxon>
        <taxon>Bryobacteraceae</taxon>
        <taxon>Paludibaculum</taxon>
    </lineage>
</organism>
<dbReference type="KEGG" id="pfer:IRI77_11955"/>
<sequence>MSNNVRNIVIAGLGGQGVLKASDIVADVAFASGLDVKKSEIHGMSQRGGSVSSDVRFGSKVFSPMVPDGEADFLVVLDPTQIEVNRAALKPTGILIDPSILAGYKLKSEKSINVALLGALSRHLDFPESAWITAISGHLAPKLHAMNFAAFETGRNA</sequence>
<reference evidence="3 4" key="1">
    <citation type="submission" date="2020-10" db="EMBL/GenBank/DDBJ databases">
        <title>Complete genome sequence of Paludibaculum fermentans P105T, a facultatively anaerobic acidobacterium capable of dissimilatory Fe(III) reduction.</title>
        <authorList>
            <person name="Dedysh S.N."/>
            <person name="Beletsky A.V."/>
            <person name="Kulichevskaya I.S."/>
            <person name="Mardanov A.V."/>
            <person name="Ravin N.V."/>
        </authorList>
    </citation>
    <scope>NUCLEOTIDE SEQUENCE [LARGE SCALE GENOMIC DNA]</scope>
    <source>
        <strain evidence="3 4">P105</strain>
    </source>
</reference>
<dbReference type="RefSeq" id="WP_194452286.1">
    <property type="nucleotide sequence ID" value="NZ_CP063849.1"/>
</dbReference>
<dbReference type="InterPro" id="IPR002869">
    <property type="entry name" value="Pyrv_flavodox_OxRed_cen"/>
</dbReference>
<keyword evidence="3" id="KW-0670">Pyruvate</keyword>
<dbReference type="EMBL" id="CP063849">
    <property type="protein sequence ID" value="QOY90626.1"/>
    <property type="molecule type" value="Genomic_DNA"/>
</dbReference>
<dbReference type="AlphaFoldDB" id="A0A7S7NVR9"/>
<dbReference type="PANTHER" id="PTHR43854">
    <property type="entry name" value="INDOLEPYRUVATE OXIDOREDUCTASE SUBUNIT IORB"/>
    <property type="match status" value="1"/>
</dbReference>
<dbReference type="Gene3D" id="3.40.920.10">
    <property type="entry name" value="Pyruvate-ferredoxin oxidoreductase, PFOR, domain III"/>
    <property type="match status" value="2"/>
</dbReference>
<name>A0A7S7NVR9_PALFE</name>
<dbReference type="PANTHER" id="PTHR43854:SF1">
    <property type="entry name" value="INDOLEPYRUVATE OXIDOREDUCTASE SUBUNIT IORB"/>
    <property type="match status" value="1"/>
</dbReference>
<evidence type="ECO:0000313" key="3">
    <source>
        <dbReference type="EMBL" id="QOY90626.1"/>
    </source>
</evidence>